<feature type="transmembrane region" description="Helical" evidence="9">
    <location>
        <begin position="298"/>
        <end position="316"/>
    </location>
</feature>
<sequence length="319" mass="34730">MLSLYLYISAFFLDFTVGDPPTWPHPVRVMGHAISGLERVLRRRAKTPDALYLAGAVLWLAVVGASAALSWCVLSLAYQWHSAIGALVELWMAYTVLATRSLNDAALAVMVPLLCGDLSQARYQLSMIVGRDTERLDSEAMTRATIETVAENTVDGVIAPLFYLFIGGVPLAMAYKAVNTLDSMVGYHNARYRQLGCVAAKLDDVANWIPARISWLLMAIASGFAGGSPRSALTIGWRDRRQHASPNSGWPEATVAGALGVRLGGPNYYFGEWVEKPWLGDAKRSLQPADILLATRTMWVASLMALALFSAGFLCVSKF</sequence>
<keyword evidence="4 9" id="KW-1003">Cell membrane</keyword>
<dbReference type="PANTHER" id="PTHR34308:SF1">
    <property type="entry name" value="COBALAMIN BIOSYNTHESIS PROTEIN CBIB"/>
    <property type="match status" value="1"/>
</dbReference>
<evidence type="ECO:0000256" key="3">
    <source>
        <dbReference type="ARBA" id="ARBA00006263"/>
    </source>
</evidence>
<evidence type="ECO:0000313" key="10">
    <source>
        <dbReference type="EMBL" id="SDH20461.1"/>
    </source>
</evidence>
<accession>A0A1G8AHS4</accession>
<organism evidence="10 11">
    <name type="scientific">Vibrio xiamenensis</name>
    <dbReference type="NCBI Taxonomy" id="861298"/>
    <lineage>
        <taxon>Bacteria</taxon>
        <taxon>Pseudomonadati</taxon>
        <taxon>Pseudomonadota</taxon>
        <taxon>Gammaproteobacteria</taxon>
        <taxon>Vibrionales</taxon>
        <taxon>Vibrionaceae</taxon>
        <taxon>Vibrio</taxon>
    </lineage>
</organism>
<dbReference type="NCBIfam" id="TIGR00380">
    <property type="entry name" value="cobal_cbiB"/>
    <property type="match status" value="1"/>
</dbReference>
<dbReference type="PANTHER" id="PTHR34308">
    <property type="entry name" value="COBALAMIN BIOSYNTHESIS PROTEIN CBIB"/>
    <property type="match status" value="1"/>
</dbReference>
<keyword evidence="8 9" id="KW-0472">Membrane</keyword>
<evidence type="ECO:0000256" key="9">
    <source>
        <dbReference type="HAMAP-Rule" id="MF_00024"/>
    </source>
</evidence>
<dbReference type="InterPro" id="IPR004485">
    <property type="entry name" value="Cobalamin_biosynth_CobD/CbiB"/>
</dbReference>
<dbReference type="RefSeq" id="WP_218122003.1">
    <property type="nucleotide sequence ID" value="NZ_FNDD01000010.1"/>
</dbReference>
<dbReference type="GO" id="GO:0015420">
    <property type="term" value="F:ABC-type vitamin B12 transporter activity"/>
    <property type="evidence" value="ECO:0007669"/>
    <property type="project" value="UniProtKB-UniRule"/>
</dbReference>
<evidence type="ECO:0000256" key="4">
    <source>
        <dbReference type="ARBA" id="ARBA00022475"/>
    </source>
</evidence>
<gene>
    <name evidence="9" type="primary">cobD</name>
    <name evidence="10" type="ORF">SAMN04488136_110132</name>
</gene>
<evidence type="ECO:0000256" key="2">
    <source>
        <dbReference type="ARBA" id="ARBA00004953"/>
    </source>
</evidence>
<proteinExistence type="inferred from homology"/>
<dbReference type="Proteomes" id="UP000198854">
    <property type="component" value="Unassembled WGS sequence"/>
</dbReference>
<comment type="function">
    <text evidence="9">Converts cobyric acid to cobinamide by the addition of aminopropanol on the F carboxylic group.</text>
</comment>
<dbReference type="Pfam" id="PF03186">
    <property type="entry name" value="CobD_Cbib"/>
    <property type="match status" value="1"/>
</dbReference>
<comment type="subcellular location">
    <subcellularLocation>
        <location evidence="1 9">Cell membrane</location>
        <topology evidence="1 9">Multi-pass membrane protein</topology>
    </subcellularLocation>
</comment>
<dbReference type="EMBL" id="FNDD01000010">
    <property type="protein sequence ID" value="SDH20461.1"/>
    <property type="molecule type" value="Genomic_DNA"/>
</dbReference>
<comment type="pathway">
    <text evidence="2 9">Cofactor biosynthesis; adenosylcobalamin biosynthesis.</text>
</comment>
<evidence type="ECO:0000313" key="11">
    <source>
        <dbReference type="Proteomes" id="UP000198854"/>
    </source>
</evidence>
<evidence type="ECO:0000256" key="8">
    <source>
        <dbReference type="ARBA" id="ARBA00023136"/>
    </source>
</evidence>
<comment type="similarity">
    <text evidence="3 9">Belongs to the CobD/CbiB family.</text>
</comment>
<evidence type="ECO:0000256" key="5">
    <source>
        <dbReference type="ARBA" id="ARBA00022573"/>
    </source>
</evidence>
<dbReference type="HAMAP" id="MF_00024">
    <property type="entry name" value="CobD_CbiB"/>
    <property type="match status" value="1"/>
</dbReference>
<evidence type="ECO:0000256" key="6">
    <source>
        <dbReference type="ARBA" id="ARBA00022692"/>
    </source>
</evidence>
<name>A0A1G8AHS4_9VIBR</name>
<dbReference type="AlphaFoldDB" id="A0A1G8AHS4"/>
<evidence type="ECO:0000256" key="1">
    <source>
        <dbReference type="ARBA" id="ARBA00004651"/>
    </source>
</evidence>
<dbReference type="GO" id="GO:0009236">
    <property type="term" value="P:cobalamin biosynthetic process"/>
    <property type="evidence" value="ECO:0007669"/>
    <property type="project" value="UniProtKB-UniRule"/>
</dbReference>
<keyword evidence="7 9" id="KW-1133">Transmembrane helix</keyword>
<feature type="transmembrane region" description="Helical" evidence="9">
    <location>
        <begin position="50"/>
        <end position="78"/>
    </location>
</feature>
<dbReference type="UniPathway" id="UPA00148"/>
<protein>
    <recommendedName>
        <fullName evidence="9">Cobalamin biosynthesis protein CobD</fullName>
    </recommendedName>
</protein>
<dbReference type="GO" id="GO:0048472">
    <property type="term" value="F:threonine-phosphate decarboxylase activity"/>
    <property type="evidence" value="ECO:0007669"/>
    <property type="project" value="InterPro"/>
</dbReference>
<reference evidence="11" key="1">
    <citation type="submission" date="2016-10" db="EMBL/GenBank/DDBJ databases">
        <authorList>
            <person name="Varghese N."/>
            <person name="Submissions S."/>
        </authorList>
    </citation>
    <scope>NUCLEOTIDE SEQUENCE [LARGE SCALE GENOMIC DNA]</scope>
    <source>
        <strain evidence="11">CGMCC 1.10228</strain>
    </source>
</reference>
<evidence type="ECO:0000256" key="7">
    <source>
        <dbReference type="ARBA" id="ARBA00022989"/>
    </source>
</evidence>
<keyword evidence="11" id="KW-1185">Reference proteome</keyword>
<keyword evidence="5 9" id="KW-0169">Cobalamin biosynthesis</keyword>
<comment type="caution">
    <text evidence="9">Lacks conserved residue(s) required for the propagation of feature annotation.</text>
</comment>
<dbReference type="STRING" id="861298.SAMN04488136_110132"/>
<dbReference type="GO" id="GO:0005886">
    <property type="term" value="C:plasma membrane"/>
    <property type="evidence" value="ECO:0007669"/>
    <property type="project" value="UniProtKB-SubCell"/>
</dbReference>
<keyword evidence="6 9" id="KW-0812">Transmembrane</keyword>